<dbReference type="OrthoDB" id="1433593at2"/>
<dbReference type="Pfam" id="PF18962">
    <property type="entry name" value="Por_Secre_tail"/>
    <property type="match status" value="1"/>
</dbReference>
<feature type="domain" description="Fibronectin type-III" evidence="4">
    <location>
        <begin position="141"/>
        <end position="240"/>
    </location>
</feature>
<dbReference type="InterPro" id="IPR036116">
    <property type="entry name" value="FN3_sf"/>
</dbReference>
<name>A0A554VGG1_9FLAO</name>
<evidence type="ECO:0000256" key="3">
    <source>
        <dbReference type="SAM" id="SignalP"/>
    </source>
</evidence>
<dbReference type="CDD" id="cd00063">
    <property type="entry name" value="FN3"/>
    <property type="match status" value="1"/>
</dbReference>
<evidence type="ECO:0000313" key="5">
    <source>
        <dbReference type="EMBL" id="TSE06473.1"/>
    </source>
</evidence>
<evidence type="ECO:0000256" key="1">
    <source>
        <dbReference type="ARBA" id="ARBA00022729"/>
    </source>
</evidence>
<dbReference type="PROSITE" id="PS50853">
    <property type="entry name" value="FN3"/>
    <property type="match status" value="1"/>
</dbReference>
<dbReference type="SUPFAM" id="SSF49265">
    <property type="entry name" value="Fibronectin type III"/>
    <property type="match status" value="3"/>
</dbReference>
<dbReference type="SMART" id="SM00060">
    <property type="entry name" value="FN3"/>
    <property type="match status" value="5"/>
</dbReference>
<keyword evidence="2" id="KW-0677">Repeat</keyword>
<dbReference type="InterPro" id="IPR003961">
    <property type="entry name" value="FN3_dom"/>
</dbReference>
<protein>
    <submittedName>
        <fullName evidence="5">T9SS type A sorting domain-containing protein</fullName>
    </submittedName>
</protein>
<reference evidence="5 6" key="1">
    <citation type="submission" date="2019-07" db="EMBL/GenBank/DDBJ databases">
        <title>The draft genome sequence of Aquimarina algiphila M91.</title>
        <authorList>
            <person name="Meng X."/>
        </authorList>
    </citation>
    <scope>NUCLEOTIDE SEQUENCE [LARGE SCALE GENOMIC DNA]</scope>
    <source>
        <strain evidence="5 6">M91</strain>
    </source>
</reference>
<feature type="chain" id="PRO_5022082407" evidence="3">
    <location>
        <begin position="36"/>
        <end position="624"/>
    </location>
</feature>
<comment type="caution">
    <text evidence="5">The sequence shown here is derived from an EMBL/GenBank/DDBJ whole genome shotgun (WGS) entry which is preliminary data.</text>
</comment>
<sequence>MNYNITKNLFFTLKSIHLRMLILFFLSFTSFIIQAQDPGAPTGLSISNVTSTGFTLTWDAQPTATGTNIFIVDPAASSGDVYITTVAAGVNTFDYSGTYGSITIQDGVTYLAKIQPLLDPDFNNYADTSVTTAAPTADPGAPTGLATSNITSTGFTLTWDADPNATGGTNIFIVDPAASSGDVYVTTVAAGVNTFDYSGTYGSVNIQDGVTYIAKIQALPDADFNAYADVSVTTGGTPPPVDPGTPTGLTISNVTATGFTLTWDADPLAINGTNIFIVDPAASSGDIYITTVAAGVNTFDYSGTYGSVTIQDGMTYLAKIQALPDADFNAYADISVTASTPPPPVIEPGKPTGLSISNITSSGFTLTWDTDPLATNGTNIFIADPVAGSGDVFITTVAAGINTFDYTGTYGSITIQNGVTYLAKIQALPDTNSSAFADIEITARDISDPETPTGLQVSTITATSFTINWDADANATEGFNVFITEPGVSSQDIFVANIPAGSTSFDFSGTYESITIQDGRTYLAKIQALPDANSNALGSIEATLPECPAGNTMSLYPIPATDIVNVLNHGSSVIKKMTLTNTNGEIIKISNDAQLNINDVVSGYYFVIIEDQNRNKTVRKVVKQ</sequence>
<dbReference type="Proteomes" id="UP000318833">
    <property type="component" value="Unassembled WGS sequence"/>
</dbReference>
<keyword evidence="1 3" id="KW-0732">Signal</keyword>
<dbReference type="PANTHER" id="PTHR46708">
    <property type="entry name" value="TENASCIN"/>
    <property type="match status" value="1"/>
</dbReference>
<dbReference type="AlphaFoldDB" id="A0A554VGG1"/>
<evidence type="ECO:0000256" key="2">
    <source>
        <dbReference type="ARBA" id="ARBA00022737"/>
    </source>
</evidence>
<dbReference type="InterPro" id="IPR026444">
    <property type="entry name" value="Secre_tail"/>
</dbReference>
<keyword evidence="6" id="KW-1185">Reference proteome</keyword>
<evidence type="ECO:0000313" key="6">
    <source>
        <dbReference type="Proteomes" id="UP000318833"/>
    </source>
</evidence>
<dbReference type="Gene3D" id="2.60.40.10">
    <property type="entry name" value="Immunoglobulins"/>
    <property type="match status" value="3"/>
</dbReference>
<evidence type="ECO:0000259" key="4">
    <source>
        <dbReference type="PROSITE" id="PS50853"/>
    </source>
</evidence>
<proteinExistence type="predicted"/>
<dbReference type="EMBL" id="VLNR01000045">
    <property type="protein sequence ID" value="TSE06473.1"/>
    <property type="molecule type" value="Genomic_DNA"/>
</dbReference>
<dbReference type="NCBIfam" id="TIGR04183">
    <property type="entry name" value="Por_Secre_tail"/>
    <property type="match status" value="1"/>
</dbReference>
<feature type="signal peptide" evidence="3">
    <location>
        <begin position="1"/>
        <end position="35"/>
    </location>
</feature>
<dbReference type="PANTHER" id="PTHR46708:SF2">
    <property type="entry name" value="FIBRONECTIN TYPE-III DOMAIN-CONTAINING PROTEIN"/>
    <property type="match status" value="1"/>
</dbReference>
<dbReference type="InterPro" id="IPR050991">
    <property type="entry name" value="ECM_Regulatory_Proteins"/>
</dbReference>
<gene>
    <name evidence="5" type="ORF">FOF46_19295</name>
</gene>
<organism evidence="5 6">
    <name type="scientific">Aquimarina algiphila</name>
    <dbReference type="NCBI Taxonomy" id="2047982"/>
    <lineage>
        <taxon>Bacteria</taxon>
        <taxon>Pseudomonadati</taxon>
        <taxon>Bacteroidota</taxon>
        <taxon>Flavobacteriia</taxon>
        <taxon>Flavobacteriales</taxon>
        <taxon>Flavobacteriaceae</taxon>
        <taxon>Aquimarina</taxon>
    </lineage>
</organism>
<dbReference type="InterPro" id="IPR013783">
    <property type="entry name" value="Ig-like_fold"/>
</dbReference>
<accession>A0A554VGG1</accession>